<dbReference type="GO" id="GO:0006814">
    <property type="term" value="P:sodium ion transport"/>
    <property type="evidence" value="ECO:0007669"/>
    <property type="project" value="UniProtKB-KW"/>
</dbReference>
<keyword evidence="5 12" id="KW-0812">Transmembrane</keyword>
<evidence type="ECO:0000256" key="2">
    <source>
        <dbReference type="ARBA" id="ARBA00006434"/>
    </source>
</evidence>
<evidence type="ECO:0000256" key="3">
    <source>
        <dbReference type="ARBA" id="ARBA00022448"/>
    </source>
</evidence>
<gene>
    <name evidence="13" type="ORF">METZ01_LOCUS126261</name>
</gene>
<dbReference type="GO" id="GO:0005886">
    <property type="term" value="C:plasma membrane"/>
    <property type="evidence" value="ECO:0007669"/>
    <property type="project" value="UniProtKB-SubCell"/>
</dbReference>
<dbReference type="AlphaFoldDB" id="A0A381YAG1"/>
<evidence type="ECO:0000256" key="11">
    <source>
        <dbReference type="ARBA" id="ARBA00023201"/>
    </source>
</evidence>
<evidence type="ECO:0000256" key="7">
    <source>
        <dbReference type="ARBA" id="ARBA00022989"/>
    </source>
</evidence>
<reference evidence="13" key="1">
    <citation type="submission" date="2018-05" db="EMBL/GenBank/DDBJ databases">
        <authorList>
            <person name="Lanie J.A."/>
            <person name="Ng W.-L."/>
            <person name="Kazmierczak K.M."/>
            <person name="Andrzejewski T.M."/>
            <person name="Davidsen T.M."/>
            <person name="Wayne K.J."/>
            <person name="Tettelin H."/>
            <person name="Glass J.I."/>
            <person name="Rusch D."/>
            <person name="Podicherti R."/>
            <person name="Tsui H.-C.T."/>
            <person name="Winkler M.E."/>
        </authorList>
    </citation>
    <scope>NUCLEOTIDE SEQUENCE</scope>
</reference>
<organism evidence="13">
    <name type="scientific">marine metagenome</name>
    <dbReference type="NCBI Taxonomy" id="408172"/>
    <lineage>
        <taxon>unclassified sequences</taxon>
        <taxon>metagenomes</taxon>
        <taxon>ecological metagenomes</taxon>
    </lineage>
</organism>
<dbReference type="EMBL" id="UINC01017644">
    <property type="protein sequence ID" value="SVA73407.1"/>
    <property type="molecule type" value="Genomic_DNA"/>
</dbReference>
<dbReference type="InterPro" id="IPR001734">
    <property type="entry name" value="Na/solute_symporter"/>
</dbReference>
<keyword evidence="9" id="KW-0406">Ion transport</keyword>
<evidence type="ECO:0000256" key="5">
    <source>
        <dbReference type="ARBA" id="ARBA00022692"/>
    </source>
</evidence>
<evidence type="ECO:0008006" key="14">
    <source>
        <dbReference type="Google" id="ProtNLM"/>
    </source>
</evidence>
<protein>
    <recommendedName>
        <fullName evidence="14">Sodium/solute symporter</fullName>
    </recommendedName>
</protein>
<comment type="similarity">
    <text evidence="2">Belongs to the sodium:solute symporter (SSF) (TC 2.A.21) family.</text>
</comment>
<feature type="transmembrane region" description="Helical" evidence="12">
    <location>
        <begin position="155"/>
        <end position="174"/>
    </location>
</feature>
<feature type="non-terminal residue" evidence="13">
    <location>
        <position position="191"/>
    </location>
</feature>
<keyword evidence="3" id="KW-0813">Transport</keyword>
<dbReference type="Gene3D" id="1.20.1730.10">
    <property type="entry name" value="Sodium/glucose cotransporter"/>
    <property type="match status" value="1"/>
</dbReference>
<dbReference type="Pfam" id="PF00474">
    <property type="entry name" value="SSF"/>
    <property type="match status" value="1"/>
</dbReference>
<keyword evidence="7 12" id="KW-1133">Transmembrane helix</keyword>
<dbReference type="InterPro" id="IPR038377">
    <property type="entry name" value="Na/Glc_symporter_sf"/>
</dbReference>
<dbReference type="PROSITE" id="PS50283">
    <property type="entry name" value="NA_SOLUT_SYMP_3"/>
    <property type="match status" value="1"/>
</dbReference>
<keyword evidence="4" id="KW-1003">Cell membrane</keyword>
<dbReference type="PANTHER" id="PTHR48086:SF3">
    <property type="entry name" value="SODIUM_PROLINE SYMPORTER"/>
    <property type="match status" value="1"/>
</dbReference>
<proteinExistence type="inferred from homology"/>
<keyword evidence="8" id="KW-0915">Sodium</keyword>
<evidence type="ECO:0000313" key="13">
    <source>
        <dbReference type="EMBL" id="SVA73407.1"/>
    </source>
</evidence>
<evidence type="ECO:0000256" key="12">
    <source>
        <dbReference type="SAM" id="Phobius"/>
    </source>
</evidence>
<evidence type="ECO:0000256" key="1">
    <source>
        <dbReference type="ARBA" id="ARBA00004651"/>
    </source>
</evidence>
<feature type="transmembrane region" description="Helical" evidence="12">
    <location>
        <begin position="6"/>
        <end position="24"/>
    </location>
</feature>
<evidence type="ECO:0000256" key="9">
    <source>
        <dbReference type="ARBA" id="ARBA00023065"/>
    </source>
</evidence>
<keyword evidence="6" id="KW-0769">Symport</keyword>
<name>A0A381YAG1_9ZZZZ</name>
<dbReference type="InterPro" id="IPR050277">
    <property type="entry name" value="Sodium:Solute_Symporter"/>
</dbReference>
<evidence type="ECO:0000256" key="10">
    <source>
        <dbReference type="ARBA" id="ARBA00023136"/>
    </source>
</evidence>
<keyword evidence="11" id="KW-0739">Sodium transport</keyword>
<feature type="transmembrane region" description="Helical" evidence="12">
    <location>
        <begin position="131"/>
        <end position="149"/>
    </location>
</feature>
<feature type="transmembrane region" description="Helical" evidence="12">
    <location>
        <begin position="77"/>
        <end position="97"/>
    </location>
</feature>
<dbReference type="GO" id="GO:0015293">
    <property type="term" value="F:symporter activity"/>
    <property type="evidence" value="ECO:0007669"/>
    <property type="project" value="UniProtKB-KW"/>
</dbReference>
<sequence length="191" mass="21055">MSFIDWLVVLIINGGIVAYGLYAFRDKRASFDWYLAAKSMPWWAIGLSAFGTAVDSGDYVAIAGGAYNLGLSQLSQWWLGIAVGWFVLGFFVIIPMYRSGVFTNAEWLEFRFGPAVRVMAVLINIQSRTNVLGNIFFSMYLMLSVLAGIDPQWSWIMVGGIAFTAILYIMRGGLQAGVFTDAMQGIAMIVA</sequence>
<evidence type="ECO:0000256" key="6">
    <source>
        <dbReference type="ARBA" id="ARBA00022847"/>
    </source>
</evidence>
<keyword evidence="10 12" id="KW-0472">Membrane</keyword>
<comment type="subcellular location">
    <subcellularLocation>
        <location evidence="1">Cell membrane</location>
        <topology evidence="1">Multi-pass membrane protein</topology>
    </subcellularLocation>
</comment>
<evidence type="ECO:0000256" key="4">
    <source>
        <dbReference type="ARBA" id="ARBA00022475"/>
    </source>
</evidence>
<dbReference type="PANTHER" id="PTHR48086">
    <property type="entry name" value="SODIUM/PROLINE SYMPORTER-RELATED"/>
    <property type="match status" value="1"/>
</dbReference>
<evidence type="ECO:0000256" key="8">
    <source>
        <dbReference type="ARBA" id="ARBA00023053"/>
    </source>
</evidence>
<accession>A0A381YAG1</accession>